<feature type="compositionally biased region" description="Polar residues" evidence="20">
    <location>
        <begin position="281"/>
        <end position="313"/>
    </location>
</feature>
<evidence type="ECO:0000259" key="21">
    <source>
        <dbReference type="PROSITE" id="PS51908"/>
    </source>
</evidence>
<dbReference type="Pfam" id="PF22934">
    <property type="entry name" value="SPRTN_ZBD"/>
    <property type="match status" value="1"/>
</dbReference>
<evidence type="ECO:0000256" key="6">
    <source>
        <dbReference type="ARBA" id="ARBA00022723"/>
    </source>
</evidence>
<keyword evidence="14 19" id="KW-0010">Activator</keyword>
<dbReference type="Pfam" id="PF08209">
    <property type="entry name" value="Sgf11"/>
    <property type="match status" value="1"/>
</dbReference>
<keyword evidence="7 18" id="KW-0227">DNA damage</keyword>
<dbReference type="GO" id="GO:0006281">
    <property type="term" value="P:DNA repair"/>
    <property type="evidence" value="ECO:0007669"/>
    <property type="project" value="UniProtKB-KW"/>
</dbReference>
<evidence type="ECO:0000256" key="5">
    <source>
        <dbReference type="ARBA" id="ARBA00022670"/>
    </source>
</evidence>
<organism evidence="22 23">
    <name type="scientific">Ridgeia piscesae</name>
    <name type="common">Tubeworm</name>
    <dbReference type="NCBI Taxonomy" id="27915"/>
    <lineage>
        <taxon>Eukaryota</taxon>
        <taxon>Metazoa</taxon>
        <taxon>Spiralia</taxon>
        <taxon>Lophotrochozoa</taxon>
        <taxon>Annelida</taxon>
        <taxon>Polychaeta</taxon>
        <taxon>Sedentaria</taxon>
        <taxon>Canalipalpata</taxon>
        <taxon>Sabellida</taxon>
        <taxon>Siboglinidae</taxon>
        <taxon>Ridgeia</taxon>
    </lineage>
</organism>
<comment type="caution">
    <text evidence="22">The sequence shown here is derived from an EMBL/GenBank/DDBJ whole genome shotgun (WGS) entry which is preliminary data.</text>
</comment>
<evidence type="ECO:0000256" key="16">
    <source>
        <dbReference type="ARBA" id="ARBA00023204"/>
    </source>
</evidence>
<comment type="similarity">
    <text evidence="19">Belongs to the SGF11 family.</text>
</comment>
<sequence length="442" mass="49785">MDDYAFALQLQEQLEQEDEDAVTEIHPVVERPLGIVDGRWELIDPTPDIRVLFQEFNKEFFWQRLASVEVRWSPRMTSCAGICVYEGKGGLCSVRLSQPLLKLRPRSDLIETLLHEMIHAYLFVTNNDRDHDGHGPKFLKHMHRINSATGAHLSVYHNFHDEVASHRQHWWRCDGRCQTRPPYFGYVKRAMNRAPSHNDRWYGDHMLTCGGSFHKVKEPPGYLDKKDKEPKGKSLANKLPKGRDIRQAFQRSNKKPASTHTQSSSKTDSSLFPHTGYTLGSGPTTGNTHTFRQPSCSAHSHTRPTTTTILDTSSESDIDTDLAGRMALKRWSVSSGIMGHQNGKRRYLSSSDTDSDRYELHHPSSITSHKKCRVTESETVKTQGSSCSQGQGHDRNAGETEVKNTDINTCAATSGDTQVECPNCARSVTASSINQHLDKCLT</sequence>
<evidence type="ECO:0000256" key="4">
    <source>
        <dbReference type="ARBA" id="ARBA00022454"/>
    </source>
</evidence>
<comment type="similarity">
    <text evidence="3">Belongs to the Spartan family.</text>
</comment>
<dbReference type="InterPro" id="IPR006642">
    <property type="entry name" value="Rad18_UBZ4"/>
</dbReference>
<evidence type="ECO:0000256" key="2">
    <source>
        <dbReference type="ARBA" id="ARBA00004286"/>
    </source>
</evidence>
<name>A0AAD9UIR3_RIDPI</name>
<evidence type="ECO:0000256" key="11">
    <source>
        <dbReference type="ARBA" id="ARBA00022853"/>
    </source>
</evidence>
<dbReference type="InterPro" id="IPR013246">
    <property type="entry name" value="SAGA_su_Sgf11"/>
</dbReference>
<evidence type="ECO:0000256" key="17">
    <source>
        <dbReference type="ARBA" id="ARBA00023242"/>
    </source>
</evidence>
<feature type="region of interest" description="Disordered" evidence="20">
    <location>
        <begin position="218"/>
        <end position="314"/>
    </location>
</feature>
<keyword evidence="9" id="KW-0378">Hydrolase</keyword>
<evidence type="ECO:0000256" key="18">
    <source>
        <dbReference type="PROSITE-ProRule" id="PRU01256"/>
    </source>
</evidence>
<dbReference type="GO" id="GO:0006508">
    <property type="term" value="P:proteolysis"/>
    <property type="evidence" value="ECO:0007669"/>
    <property type="project" value="UniProtKB-KW"/>
</dbReference>
<keyword evidence="6" id="KW-0479">Metal-binding</keyword>
<dbReference type="PROSITE" id="PS51908">
    <property type="entry name" value="ZF_UBZ4"/>
    <property type="match status" value="1"/>
</dbReference>
<proteinExistence type="inferred from homology"/>
<keyword evidence="17" id="KW-0539">Nucleus</keyword>
<evidence type="ECO:0000313" key="22">
    <source>
        <dbReference type="EMBL" id="KAK2190856.1"/>
    </source>
</evidence>
<dbReference type="GO" id="GO:0005634">
    <property type="term" value="C:nucleus"/>
    <property type="evidence" value="ECO:0007669"/>
    <property type="project" value="UniProtKB-SubCell"/>
</dbReference>
<dbReference type="Gene3D" id="3.30.160.60">
    <property type="entry name" value="Classic Zinc Finger"/>
    <property type="match status" value="1"/>
</dbReference>
<evidence type="ECO:0000256" key="12">
    <source>
        <dbReference type="ARBA" id="ARBA00023015"/>
    </source>
</evidence>
<dbReference type="GO" id="GO:0004222">
    <property type="term" value="F:metalloendopeptidase activity"/>
    <property type="evidence" value="ECO:0007669"/>
    <property type="project" value="InterPro"/>
</dbReference>
<dbReference type="InterPro" id="IPR006640">
    <property type="entry name" value="SprT-like_domain"/>
</dbReference>
<evidence type="ECO:0000256" key="7">
    <source>
        <dbReference type="ARBA" id="ARBA00022763"/>
    </source>
</evidence>
<evidence type="ECO:0000256" key="20">
    <source>
        <dbReference type="SAM" id="MobiDB-lite"/>
    </source>
</evidence>
<keyword evidence="8 18" id="KW-0863">Zinc-finger</keyword>
<dbReference type="SMART" id="SM00731">
    <property type="entry name" value="SprT"/>
    <property type="match status" value="1"/>
</dbReference>
<dbReference type="InterPro" id="IPR044245">
    <property type="entry name" value="Spartan"/>
</dbReference>
<evidence type="ECO:0000313" key="23">
    <source>
        <dbReference type="Proteomes" id="UP001209878"/>
    </source>
</evidence>
<feature type="compositionally biased region" description="Polar residues" evidence="20">
    <location>
        <begin position="249"/>
        <end position="272"/>
    </location>
</feature>
<comment type="subcellular location">
    <subcellularLocation>
        <location evidence="2">Chromosome</location>
    </subcellularLocation>
    <subcellularLocation>
        <location evidence="1 19">Nucleus</location>
    </subcellularLocation>
</comment>
<dbReference type="Pfam" id="PF10263">
    <property type="entry name" value="SprT-like"/>
    <property type="match status" value="1"/>
</dbReference>
<feature type="compositionally biased region" description="Polar residues" evidence="20">
    <location>
        <begin position="380"/>
        <end position="391"/>
    </location>
</feature>
<comment type="subunit">
    <text evidence="19">Component of some SAGA transcription coactivator-HAT complexes.</text>
</comment>
<evidence type="ECO:0000256" key="3">
    <source>
        <dbReference type="ARBA" id="ARBA00010724"/>
    </source>
</evidence>
<dbReference type="PANTHER" id="PTHR21220:SF0">
    <property type="entry name" value="DNA-DEPENDENT METALLOPROTEASE SPRTN"/>
    <property type="match status" value="1"/>
</dbReference>
<keyword evidence="4" id="KW-0158">Chromosome</keyword>
<keyword evidence="10" id="KW-0862">Zinc</keyword>
<dbReference type="AlphaFoldDB" id="A0AAD9UIR3"/>
<comment type="function">
    <text evidence="19">Component of the transcription regulatory histone acetylation (HAT) complex SAGA, a multiprotein complex that activates transcription by remodeling chromatin and mediating histone acetylation and deubiquitination. Within the SAGA complex, participates in a subcomplex that specifically deubiquitinates histone H2B. The SAGA complex is recruited to specific gene promoters by activators, where it is required for transcription.</text>
</comment>
<evidence type="ECO:0000256" key="9">
    <source>
        <dbReference type="ARBA" id="ARBA00022801"/>
    </source>
</evidence>
<keyword evidence="15" id="KW-0804">Transcription</keyword>
<dbReference type="Proteomes" id="UP001209878">
    <property type="component" value="Unassembled WGS sequence"/>
</dbReference>
<accession>A0AAD9UIR3</accession>
<keyword evidence="12" id="KW-0805">Transcription regulation</keyword>
<keyword evidence="5" id="KW-0645">Protease</keyword>
<keyword evidence="11" id="KW-0156">Chromatin regulator</keyword>
<dbReference type="GO" id="GO:0003697">
    <property type="term" value="F:single-stranded DNA binding"/>
    <property type="evidence" value="ECO:0007669"/>
    <property type="project" value="InterPro"/>
</dbReference>
<feature type="compositionally biased region" description="Basic and acidic residues" evidence="20">
    <location>
        <begin position="218"/>
        <end position="232"/>
    </location>
</feature>
<protein>
    <recommendedName>
        <fullName evidence="19">SAGA-associated factor 11</fullName>
    </recommendedName>
</protein>
<evidence type="ECO:0000256" key="15">
    <source>
        <dbReference type="ARBA" id="ARBA00023163"/>
    </source>
</evidence>
<dbReference type="GO" id="GO:0006325">
    <property type="term" value="P:chromatin organization"/>
    <property type="evidence" value="ECO:0007669"/>
    <property type="project" value="UniProtKB-KW"/>
</dbReference>
<evidence type="ECO:0000256" key="19">
    <source>
        <dbReference type="RuleBase" id="RU261113"/>
    </source>
</evidence>
<dbReference type="InterPro" id="IPR055220">
    <property type="entry name" value="SPRTN_ZBD"/>
</dbReference>
<dbReference type="PANTHER" id="PTHR21220">
    <property type="entry name" value="DNA-DEPENDENT METALLOPROTEASE SPRTN"/>
    <property type="match status" value="1"/>
</dbReference>
<evidence type="ECO:0000256" key="1">
    <source>
        <dbReference type="ARBA" id="ARBA00004123"/>
    </source>
</evidence>
<gene>
    <name evidence="22" type="ORF">NP493_66g04019</name>
</gene>
<dbReference type="GO" id="GO:0070461">
    <property type="term" value="C:SAGA-type complex"/>
    <property type="evidence" value="ECO:0007669"/>
    <property type="project" value="UniProtKB-ARBA"/>
</dbReference>
<keyword evidence="16 18" id="KW-0234">DNA repair</keyword>
<reference evidence="22" key="1">
    <citation type="journal article" date="2023" name="Mol. Biol. Evol.">
        <title>Third-Generation Sequencing Reveals the Adaptive Role of the Epigenome in Three Deep-Sea Polychaetes.</title>
        <authorList>
            <person name="Perez M."/>
            <person name="Aroh O."/>
            <person name="Sun Y."/>
            <person name="Lan Y."/>
            <person name="Juniper S.K."/>
            <person name="Young C.R."/>
            <person name="Angers B."/>
            <person name="Qian P.Y."/>
        </authorList>
    </citation>
    <scope>NUCLEOTIDE SEQUENCE</scope>
    <source>
        <strain evidence="22">R07B-5</strain>
    </source>
</reference>
<dbReference type="SMART" id="SM00734">
    <property type="entry name" value="ZnF_Rad18"/>
    <property type="match status" value="1"/>
</dbReference>
<evidence type="ECO:0000256" key="13">
    <source>
        <dbReference type="ARBA" id="ARBA00023049"/>
    </source>
</evidence>
<feature type="domain" description="UBZ4-type" evidence="21">
    <location>
        <begin position="418"/>
        <end position="442"/>
    </location>
</feature>
<evidence type="ECO:0000256" key="10">
    <source>
        <dbReference type="ARBA" id="ARBA00022833"/>
    </source>
</evidence>
<dbReference type="EMBL" id="JAODUO010000066">
    <property type="protein sequence ID" value="KAK2190856.1"/>
    <property type="molecule type" value="Genomic_DNA"/>
</dbReference>
<evidence type="ECO:0000256" key="8">
    <source>
        <dbReference type="ARBA" id="ARBA00022771"/>
    </source>
</evidence>
<evidence type="ECO:0000256" key="14">
    <source>
        <dbReference type="ARBA" id="ARBA00023159"/>
    </source>
</evidence>
<keyword evidence="13" id="KW-0482">Metalloprotease</keyword>
<feature type="region of interest" description="Disordered" evidence="20">
    <location>
        <begin position="341"/>
        <end position="400"/>
    </location>
</feature>
<keyword evidence="23" id="KW-1185">Reference proteome</keyword>
<dbReference type="GO" id="GO:0008270">
    <property type="term" value="F:zinc ion binding"/>
    <property type="evidence" value="ECO:0007669"/>
    <property type="project" value="UniProtKB-KW"/>
</dbReference>
<dbReference type="GO" id="GO:0031593">
    <property type="term" value="F:polyubiquitin modification-dependent protein binding"/>
    <property type="evidence" value="ECO:0007669"/>
    <property type="project" value="TreeGrafter"/>
</dbReference>